<feature type="transmembrane region" description="Helical" evidence="1">
    <location>
        <begin position="301"/>
        <end position="323"/>
    </location>
</feature>
<gene>
    <name evidence="3" type="ORF">AWB98_30820</name>
    <name evidence="2" type="ORF">BN970_06176</name>
</gene>
<evidence type="ECO:0000313" key="3">
    <source>
        <dbReference type="EMBL" id="ORV19914.1"/>
    </source>
</evidence>
<keyword evidence="1" id="KW-1133">Transmembrane helix</keyword>
<evidence type="ECO:0000256" key="1">
    <source>
        <dbReference type="SAM" id="Phobius"/>
    </source>
</evidence>
<evidence type="ECO:0008006" key="6">
    <source>
        <dbReference type="Google" id="ProtNLM"/>
    </source>
</evidence>
<dbReference type="Proteomes" id="UP000182227">
    <property type="component" value="Unassembled WGS sequence"/>
</dbReference>
<feature type="transmembrane region" description="Helical" evidence="1">
    <location>
        <begin position="391"/>
        <end position="409"/>
    </location>
</feature>
<dbReference type="AlphaFoldDB" id="A0A0U1DY81"/>
<evidence type="ECO:0000313" key="5">
    <source>
        <dbReference type="Proteomes" id="UP000193811"/>
    </source>
</evidence>
<dbReference type="Proteomes" id="UP000193811">
    <property type="component" value="Unassembled WGS sequence"/>
</dbReference>
<feature type="transmembrane region" description="Helical" evidence="1">
    <location>
        <begin position="329"/>
        <end position="348"/>
    </location>
</feature>
<organism evidence="2 4">
    <name type="scientific">Mycolicibacterium conceptionense</name>
    <dbReference type="NCBI Taxonomy" id="451644"/>
    <lineage>
        <taxon>Bacteria</taxon>
        <taxon>Bacillati</taxon>
        <taxon>Actinomycetota</taxon>
        <taxon>Actinomycetes</taxon>
        <taxon>Mycobacteriales</taxon>
        <taxon>Mycobacteriaceae</taxon>
        <taxon>Mycolicibacterium</taxon>
    </lineage>
</organism>
<feature type="transmembrane region" description="Helical" evidence="1">
    <location>
        <begin position="91"/>
        <end position="111"/>
    </location>
</feature>
<feature type="transmembrane region" description="Helical" evidence="1">
    <location>
        <begin position="33"/>
        <end position="58"/>
    </location>
</feature>
<proteinExistence type="predicted"/>
<accession>A0A0U1DY81</accession>
<keyword evidence="1" id="KW-0472">Membrane</keyword>
<feature type="transmembrane region" description="Helical" evidence="1">
    <location>
        <begin position="227"/>
        <end position="252"/>
    </location>
</feature>
<keyword evidence="1" id="KW-0812">Transmembrane</keyword>
<evidence type="ECO:0000313" key="4">
    <source>
        <dbReference type="Proteomes" id="UP000182227"/>
    </source>
</evidence>
<feature type="transmembrane region" description="Helical" evidence="1">
    <location>
        <begin position="272"/>
        <end position="294"/>
    </location>
</feature>
<keyword evidence="5" id="KW-1185">Reference proteome</keyword>
<dbReference type="Gene3D" id="1.20.1740.10">
    <property type="entry name" value="Amino acid/polyamine transporter I"/>
    <property type="match status" value="1"/>
</dbReference>
<feature type="transmembrane region" description="Helical" evidence="1">
    <location>
        <begin position="150"/>
        <end position="172"/>
    </location>
</feature>
<protein>
    <recommendedName>
        <fullName evidence="6">Amino acid permease</fullName>
    </recommendedName>
</protein>
<feature type="transmembrane region" description="Helical" evidence="1">
    <location>
        <begin position="368"/>
        <end position="385"/>
    </location>
</feature>
<reference evidence="3 5" key="2">
    <citation type="submission" date="2016-01" db="EMBL/GenBank/DDBJ databases">
        <title>The new phylogeny of the genus Mycobacterium.</title>
        <authorList>
            <person name="Tarcisio F."/>
            <person name="Conor M."/>
            <person name="Antonella G."/>
            <person name="Elisabetta G."/>
            <person name="Giulia F.S."/>
            <person name="Sara T."/>
            <person name="Anna F."/>
            <person name="Clotilde B."/>
            <person name="Roberto B."/>
            <person name="Veronica D.S."/>
            <person name="Fabio R."/>
            <person name="Monica P."/>
            <person name="Olivier J."/>
            <person name="Enrico T."/>
            <person name="Nicola S."/>
        </authorList>
    </citation>
    <scope>NUCLEOTIDE SEQUENCE [LARGE SCALE GENOMIC DNA]</scope>
    <source>
        <strain evidence="3 5">CCUG 50187</strain>
    </source>
</reference>
<evidence type="ECO:0000313" key="2">
    <source>
        <dbReference type="EMBL" id="CQD23857.1"/>
    </source>
</evidence>
<feature type="transmembrane region" description="Helical" evidence="1">
    <location>
        <begin position="192"/>
        <end position="215"/>
    </location>
</feature>
<dbReference type="RefSeq" id="WP_036391895.1">
    <property type="nucleotide sequence ID" value="NZ_JACKVA010000031.1"/>
</dbReference>
<sequence>MPKRAVSAGPEQPAAWPPVLPAWRALGLSLAPIAAAAFNGVAGICAAVVAAVLIFAFARLHRHAPRALSTGDLVASTVGPAAGRFTSLIQLAAYVLLGVGVALTLALQPLSGAPDLETALAGWWWPGWSVAVVVIAGAVVAYLPTRAVGTTAAALTAVGLLIFLYLSLAVMARVAAGTPPMQFGGPAPADSVLLLTAAAIPLGLGLVGFEAATVVSGRLESVARPVGAAVGITALAAFILLLAVNVGAAGGFLSSAQTLSLIVSEFYADAGFYWFATGALCLGSAALLGLTWAATRVAARLFGAGPDVAVLVPAAMCVLAVGFCRFQNHIGGLQSTIAAVLLLAVYTLVTEANSRVAGTAVAQQAPRLILVVVVVCVVLIPLRVTDFALSTLWPLAVTAAILALAALLARLGRPAQPALPPH</sequence>
<reference evidence="2 4" key="1">
    <citation type="submission" date="2015-03" db="EMBL/GenBank/DDBJ databases">
        <authorList>
            <person name="Murphy D."/>
        </authorList>
    </citation>
    <scope>NUCLEOTIDE SEQUENCE [LARGE SCALE GENOMIC DNA]</scope>
    <source>
        <strain evidence="2 4">D16</strain>
    </source>
</reference>
<dbReference type="EMBL" id="CTEF01000006">
    <property type="protein sequence ID" value="CQD23857.1"/>
    <property type="molecule type" value="Genomic_DNA"/>
</dbReference>
<dbReference type="EMBL" id="LQOP01000037">
    <property type="protein sequence ID" value="ORV19914.1"/>
    <property type="molecule type" value="Genomic_DNA"/>
</dbReference>
<feature type="transmembrane region" description="Helical" evidence="1">
    <location>
        <begin position="123"/>
        <end position="143"/>
    </location>
</feature>
<name>A0A0U1DY81_9MYCO</name>
<dbReference type="GeneID" id="44300349"/>